<feature type="domain" description="Rhodopsin" evidence="2">
    <location>
        <begin position="70"/>
        <end position="211"/>
    </location>
</feature>
<dbReference type="Proteomes" id="UP000018144">
    <property type="component" value="Unassembled WGS sequence"/>
</dbReference>
<gene>
    <name evidence="3" type="ORF">PCON_01292</name>
</gene>
<reference evidence="3 4" key="1">
    <citation type="journal article" date="2013" name="PLoS Genet.">
        <title>The genome and development-dependent transcriptomes of Pyronema confluens: a window into fungal evolution.</title>
        <authorList>
            <person name="Traeger S."/>
            <person name="Altegoer F."/>
            <person name="Freitag M."/>
            <person name="Gabaldon T."/>
            <person name="Kempken F."/>
            <person name="Kumar A."/>
            <person name="Marcet-Houben M."/>
            <person name="Poggeler S."/>
            <person name="Stajich J.E."/>
            <person name="Nowrousian M."/>
        </authorList>
    </citation>
    <scope>NUCLEOTIDE SEQUENCE [LARGE SCALE GENOMIC DNA]</scope>
    <source>
        <strain evidence="4">CBS 100304</strain>
        <tissue evidence="3">Vegetative mycelium</tissue>
    </source>
</reference>
<name>U4L8M1_PYROM</name>
<keyword evidence="1" id="KW-1133">Transmembrane helix</keyword>
<dbReference type="Pfam" id="PF20684">
    <property type="entry name" value="Fung_rhodopsin"/>
    <property type="match status" value="1"/>
</dbReference>
<keyword evidence="1" id="KW-0812">Transmembrane</keyword>
<feature type="transmembrane region" description="Helical" evidence="1">
    <location>
        <begin position="32"/>
        <end position="53"/>
    </location>
</feature>
<proteinExistence type="predicted"/>
<keyword evidence="1" id="KW-0472">Membrane</keyword>
<organism evidence="3 4">
    <name type="scientific">Pyronema omphalodes (strain CBS 100304)</name>
    <name type="common">Pyronema confluens</name>
    <dbReference type="NCBI Taxonomy" id="1076935"/>
    <lineage>
        <taxon>Eukaryota</taxon>
        <taxon>Fungi</taxon>
        <taxon>Dikarya</taxon>
        <taxon>Ascomycota</taxon>
        <taxon>Pezizomycotina</taxon>
        <taxon>Pezizomycetes</taxon>
        <taxon>Pezizales</taxon>
        <taxon>Pyronemataceae</taxon>
        <taxon>Pyronema</taxon>
    </lineage>
</organism>
<evidence type="ECO:0000259" key="2">
    <source>
        <dbReference type="Pfam" id="PF20684"/>
    </source>
</evidence>
<dbReference type="InterPro" id="IPR049326">
    <property type="entry name" value="Rhodopsin_dom_fungi"/>
</dbReference>
<dbReference type="AlphaFoldDB" id="U4L8M1"/>
<feature type="transmembrane region" description="Helical" evidence="1">
    <location>
        <begin position="118"/>
        <end position="142"/>
    </location>
</feature>
<evidence type="ECO:0000256" key="1">
    <source>
        <dbReference type="SAM" id="Phobius"/>
    </source>
</evidence>
<accession>U4L8M1</accession>
<dbReference type="OrthoDB" id="444631at2759"/>
<protein>
    <recommendedName>
        <fullName evidence="2">Rhodopsin domain-containing protein</fullName>
    </recommendedName>
</protein>
<sequence length="224" mass="25332">MSHNVSLYQGPHDQNQTLPRFANVSPPNVPKWLAIDISIGSFALVLLAFRFIQQYKARATAVHQIIGHISIGISAAFFILAVFFSSAQSVLQSKWAPNAPDYTWTEKPPIYTPRGHRIYFSIGYTNILGLWLIKTAFLSMYFEITISKPKIRKILWAVCAYTAATCVLTFLTHTFWCHPISRNWAVLNHCSTWLSIEAMTIVFFANITTDLGSMFPISFSMTIC</sequence>
<dbReference type="STRING" id="1076935.U4L8M1"/>
<feature type="transmembrane region" description="Helical" evidence="1">
    <location>
        <begin position="65"/>
        <end position="87"/>
    </location>
</feature>
<feature type="transmembrane region" description="Helical" evidence="1">
    <location>
        <begin position="154"/>
        <end position="176"/>
    </location>
</feature>
<keyword evidence="4" id="KW-1185">Reference proteome</keyword>
<evidence type="ECO:0000313" key="3">
    <source>
        <dbReference type="EMBL" id="CCX15028.1"/>
    </source>
</evidence>
<dbReference type="EMBL" id="HF936128">
    <property type="protein sequence ID" value="CCX15028.1"/>
    <property type="molecule type" value="Genomic_DNA"/>
</dbReference>
<evidence type="ECO:0000313" key="4">
    <source>
        <dbReference type="Proteomes" id="UP000018144"/>
    </source>
</evidence>